<evidence type="ECO:0000313" key="2">
    <source>
        <dbReference type="EMBL" id="KAI4548046.1"/>
    </source>
</evidence>
<comment type="caution">
    <text evidence="2">The sequence shown here is derived from an EMBL/GenBank/DDBJ whole genome shotgun (WGS) entry which is preliminary data.</text>
</comment>
<feature type="compositionally biased region" description="Basic and acidic residues" evidence="1">
    <location>
        <begin position="55"/>
        <end position="65"/>
    </location>
</feature>
<protein>
    <submittedName>
        <fullName evidence="2">Uncharacterized protein</fullName>
    </submittedName>
</protein>
<feature type="region of interest" description="Disordered" evidence="1">
    <location>
        <begin position="36"/>
        <end position="65"/>
    </location>
</feature>
<evidence type="ECO:0000313" key="3">
    <source>
        <dbReference type="Proteomes" id="UP001214576"/>
    </source>
</evidence>
<dbReference type="EMBL" id="JAKZEL010000001">
    <property type="protein sequence ID" value="KAI4548046.1"/>
    <property type="molecule type" value="Genomic_DNA"/>
</dbReference>
<dbReference type="Proteomes" id="UP001214576">
    <property type="component" value="Unassembled WGS sequence"/>
</dbReference>
<name>A0AAD4UL54_OVIAM</name>
<reference evidence="2" key="1">
    <citation type="submission" date="2022-03" db="EMBL/GenBank/DDBJ databases">
        <title>Genomic analyses of argali, domestic sheep and their hybrids provide insights into chromosomal evolution, heterosis and genetic basis of agronomic traits.</title>
        <authorList>
            <person name="Li M."/>
        </authorList>
    </citation>
    <scope>NUCLEOTIDE SEQUENCE</scope>
    <source>
        <strain evidence="2">CAU-MHL-2022a</strain>
        <tissue evidence="2">Skin</tissue>
    </source>
</reference>
<sequence length="138" mass="15433">MVLEQISFWPGIPYMMAVSRQEAMWVFDDLMKSVPDTWGEQESKDTAVGTPGVKDSSREETRGKAAPEAKLNALGFQLLLDLGPVMLHSTYDRSHVFKPACFYSDRLSYFLQLDSFSELLGPLLPDSLVIPSSNEKAN</sequence>
<organism evidence="2 3">
    <name type="scientific">Ovis ammon polii</name>
    <dbReference type="NCBI Taxonomy" id="230172"/>
    <lineage>
        <taxon>Eukaryota</taxon>
        <taxon>Metazoa</taxon>
        <taxon>Chordata</taxon>
        <taxon>Craniata</taxon>
        <taxon>Vertebrata</taxon>
        <taxon>Euteleostomi</taxon>
        <taxon>Mammalia</taxon>
        <taxon>Eutheria</taxon>
        <taxon>Laurasiatheria</taxon>
        <taxon>Artiodactyla</taxon>
        <taxon>Ruminantia</taxon>
        <taxon>Pecora</taxon>
        <taxon>Bovidae</taxon>
        <taxon>Caprinae</taxon>
        <taxon>Ovis</taxon>
    </lineage>
</organism>
<proteinExistence type="predicted"/>
<gene>
    <name evidence="2" type="ORF">MG293_000376</name>
</gene>
<accession>A0AAD4UL54</accession>
<evidence type="ECO:0000256" key="1">
    <source>
        <dbReference type="SAM" id="MobiDB-lite"/>
    </source>
</evidence>
<dbReference type="AlphaFoldDB" id="A0AAD4UL54"/>
<keyword evidence="3" id="KW-1185">Reference proteome</keyword>